<dbReference type="AlphaFoldDB" id="A0A0N8K0G4"/>
<comment type="caution">
    <text evidence="1">The sequence shown here is derived from an EMBL/GenBank/DDBJ whole genome shotgun (WGS) entry which is preliminary data.</text>
</comment>
<dbReference type="EMBL" id="JARO02002714">
    <property type="protein sequence ID" value="KPP72065.1"/>
    <property type="molecule type" value="Genomic_DNA"/>
</dbReference>
<sequence>MAKFEYVEEASWRFPQQRGGIRCGKGLVFHVGNSEGSRPASACGGDRGYAGGLAEAQCHPTALPATMSSKARFPPRGDNEAEANKLFRDLEVGTVLTLFYSKKSQRPERRTFQVKLETRQVIWTRGTDKVEGGRSMMQSRSELRMQQVMGNKRCRRLPLLRRGGIEIEPFSFLPPRVVRTFRPPLASSGRNREHPEKLTL</sequence>
<proteinExistence type="predicted"/>
<dbReference type="Proteomes" id="UP000034805">
    <property type="component" value="Unassembled WGS sequence"/>
</dbReference>
<evidence type="ECO:0000313" key="1">
    <source>
        <dbReference type="EMBL" id="KPP72065.1"/>
    </source>
</evidence>
<gene>
    <name evidence="1" type="ORF">Z043_108965</name>
</gene>
<evidence type="ECO:0000313" key="2">
    <source>
        <dbReference type="Proteomes" id="UP000034805"/>
    </source>
</evidence>
<name>A0A0N8K0G4_SCLFO</name>
<protein>
    <submittedName>
        <fullName evidence="1">Uncharacterized protein</fullName>
    </submittedName>
</protein>
<accession>A0A0N8K0G4</accession>
<reference evidence="1 2" key="1">
    <citation type="submission" date="2015-08" db="EMBL/GenBank/DDBJ databases">
        <title>The genome of the Asian arowana (Scleropages formosus).</title>
        <authorList>
            <person name="Tan M.H."/>
            <person name="Gan H.M."/>
            <person name="Croft L.J."/>
            <person name="Austin C.M."/>
        </authorList>
    </citation>
    <scope>NUCLEOTIDE SEQUENCE [LARGE SCALE GENOMIC DNA]</scope>
    <source>
        <strain evidence="1">Aro1</strain>
    </source>
</reference>
<organism evidence="1 2">
    <name type="scientific">Scleropages formosus</name>
    <name type="common">Asian bonytongue</name>
    <name type="synonym">Osteoglossum formosum</name>
    <dbReference type="NCBI Taxonomy" id="113540"/>
    <lineage>
        <taxon>Eukaryota</taxon>
        <taxon>Metazoa</taxon>
        <taxon>Chordata</taxon>
        <taxon>Craniata</taxon>
        <taxon>Vertebrata</taxon>
        <taxon>Euteleostomi</taxon>
        <taxon>Actinopterygii</taxon>
        <taxon>Neopterygii</taxon>
        <taxon>Teleostei</taxon>
        <taxon>Osteoglossocephala</taxon>
        <taxon>Osteoglossomorpha</taxon>
        <taxon>Osteoglossiformes</taxon>
        <taxon>Osteoglossidae</taxon>
        <taxon>Scleropages</taxon>
    </lineage>
</organism>